<evidence type="ECO:0000256" key="2">
    <source>
        <dbReference type="SAM" id="SignalP"/>
    </source>
</evidence>
<comment type="caution">
    <text evidence="4">The sequence shown here is derived from an EMBL/GenBank/DDBJ whole genome shotgun (WGS) entry which is preliminary data.</text>
</comment>
<feature type="chain" id="PRO_5045552352" evidence="2">
    <location>
        <begin position="22"/>
        <end position="327"/>
    </location>
</feature>
<gene>
    <name evidence="4" type="ORF">GCM10023173_02100</name>
</gene>
<dbReference type="InterPro" id="IPR029052">
    <property type="entry name" value="Metallo-depent_PP-like"/>
</dbReference>
<protein>
    <submittedName>
        <fullName evidence="4">Metallophosphoesterase</fullName>
    </submittedName>
</protein>
<dbReference type="PANTHER" id="PTHR22953">
    <property type="entry name" value="ACID PHOSPHATASE RELATED"/>
    <property type="match status" value="1"/>
</dbReference>
<keyword evidence="1 2" id="KW-0732">Signal</keyword>
<organism evidence="4 5">
    <name type="scientific">Sphingobacterium thermophilum</name>
    <dbReference type="NCBI Taxonomy" id="768534"/>
    <lineage>
        <taxon>Bacteria</taxon>
        <taxon>Pseudomonadati</taxon>
        <taxon>Bacteroidota</taxon>
        <taxon>Sphingobacteriia</taxon>
        <taxon>Sphingobacteriales</taxon>
        <taxon>Sphingobacteriaceae</taxon>
        <taxon>Sphingobacterium</taxon>
    </lineage>
</organism>
<evidence type="ECO:0000313" key="5">
    <source>
        <dbReference type="Proteomes" id="UP001500394"/>
    </source>
</evidence>
<dbReference type="Proteomes" id="UP001500394">
    <property type="component" value="Unassembled WGS sequence"/>
</dbReference>
<evidence type="ECO:0000313" key="4">
    <source>
        <dbReference type="EMBL" id="GAA4510562.1"/>
    </source>
</evidence>
<dbReference type="InterPro" id="IPR004843">
    <property type="entry name" value="Calcineurin-like_PHP"/>
</dbReference>
<evidence type="ECO:0000259" key="3">
    <source>
        <dbReference type="Pfam" id="PF00149"/>
    </source>
</evidence>
<dbReference type="Pfam" id="PF00149">
    <property type="entry name" value="Metallophos"/>
    <property type="match status" value="1"/>
</dbReference>
<dbReference type="InterPro" id="IPR039331">
    <property type="entry name" value="PAPs-like"/>
</dbReference>
<proteinExistence type="predicted"/>
<feature type="signal peptide" evidence="2">
    <location>
        <begin position="1"/>
        <end position="21"/>
    </location>
</feature>
<dbReference type="PANTHER" id="PTHR22953:SF153">
    <property type="entry name" value="PURPLE ACID PHOSPHATASE"/>
    <property type="match status" value="1"/>
</dbReference>
<dbReference type="EMBL" id="BAABGR010000003">
    <property type="protein sequence ID" value="GAA4510562.1"/>
    <property type="molecule type" value="Genomic_DNA"/>
</dbReference>
<reference evidence="5" key="1">
    <citation type="journal article" date="2019" name="Int. J. Syst. Evol. Microbiol.">
        <title>The Global Catalogue of Microorganisms (GCM) 10K type strain sequencing project: providing services to taxonomists for standard genome sequencing and annotation.</title>
        <authorList>
            <consortium name="The Broad Institute Genomics Platform"/>
            <consortium name="The Broad Institute Genome Sequencing Center for Infectious Disease"/>
            <person name="Wu L."/>
            <person name="Ma J."/>
        </authorList>
    </citation>
    <scope>NUCLEOTIDE SEQUENCE [LARGE SCALE GENOMIC DNA]</scope>
    <source>
        <strain evidence="5">JCM 17858</strain>
    </source>
</reference>
<name>A0ABP8QU29_9SPHI</name>
<dbReference type="RefSeq" id="WP_345063461.1">
    <property type="nucleotide sequence ID" value="NZ_BAABGR010000003.1"/>
</dbReference>
<dbReference type="Gene3D" id="3.60.21.10">
    <property type="match status" value="1"/>
</dbReference>
<accession>A0ABP8QU29</accession>
<feature type="domain" description="Calcineurin-like phosphoesterase" evidence="3">
    <location>
        <begin position="33"/>
        <end position="245"/>
    </location>
</feature>
<evidence type="ECO:0000256" key="1">
    <source>
        <dbReference type="ARBA" id="ARBA00022729"/>
    </source>
</evidence>
<keyword evidence="5" id="KW-1185">Reference proteome</keyword>
<sequence length="327" mass="36407">MSLHRILVSLILCLGCTFAVAQSLRKESKNRKLKILLISDLNDSYGSVTYSKEVHDVVARIKDIKPDLILCGGDMVAGQKALLTASRLDSMWLAFGQYVLEPIAQLGIPFGFTVGNHDASPSYKLDRAAASSFWIKNKQKTNLVFVDDTYYPYYYSYMKDNVFFISWDASSAVIPESVKQWMAVQLEQPIAKQARARIVLGHLPLYAIVASKNKKGEVLNEADATLEFLRKHGVDMYISGHQHAYYPATKEELVLLHAGCLGGGPRPLLRHTAPATKAYALITLPKRKGIEAVEITGYEPAFHSHISLETLPDSVSGFNGTVFKWRK</sequence>
<dbReference type="SUPFAM" id="SSF56300">
    <property type="entry name" value="Metallo-dependent phosphatases"/>
    <property type="match status" value="1"/>
</dbReference>